<name>A0A2L2TMA0_9HYPO</name>
<dbReference type="Pfam" id="PF22939">
    <property type="entry name" value="WHD_GPIID"/>
    <property type="match status" value="1"/>
</dbReference>
<evidence type="ECO:0000313" key="4">
    <source>
        <dbReference type="EMBL" id="CEI60345.1"/>
    </source>
</evidence>
<evidence type="ECO:0000259" key="2">
    <source>
        <dbReference type="Pfam" id="PF22939"/>
    </source>
</evidence>
<protein>
    <recommendedName>
        <fullName evidence="6">NACHT domain-containing protein</fullName>
    </recommendedName>
</protein>
<feature type="domain" description="Nephrocystin 3-like N-terminal" evidence="3">
    <location>
        <begin position="2"/>
        <end position="109"/>
    </location>
</feature>
<evidence type="ECO:0008006" key="6">
    <source>
        <dbReference type="Google" id="ProtNLM"/>
    </source>
</evidence>
<feature type="domain" description="GPI inositol-deacylase winged helix" evidence="2">
    <location>
        <begin position="225"/>
        <end position="312"/>
    </location>
</feature>
<evidence type="ECO:0000256" key="1">
    <source>
        <dbReference type="ARBA" id="ARBA00022737"/>
    </source>
</evidence>
<organism evidence="4 5">
    <name type="scientific">Fusarium venenatum</name>
    <dbReference type="NCBI Taxonomy" id="56646"/>
    <lineage>
        <taxon>Eukaryota</taxon>
        <taxon>Fungi</taxon>
        <taxon>Dikarya</taxon>
        <taxon>Ascomycota</taxon>
        <taxon>Pezizomycotina</taxon>
        <taxon>Sordariomycetes</taxon>
        <taxon>Hypocreomycetidae</taxon>
        <taxon>Hypocreales</taxon>
        <taxon>Nectriaceae</taxon>
        <taxon>Fusarium</taxon>
    </lineage>
</organism>
<dbReference type="PANTHER" id="PTHR10039:SF14">
    <property type="entry name" value="NACHT DOMAIN-CONTAINING PROTEIN"/>
    <property type="match status" value="1"/>
</dbReference>
<keyword evidence="1" id="KW-0677">Repeat</keyword>
<evidence type="ECO:0000313" key="5">
    <source>
        <dbReference type="Proteomes" id="UP000245910"/>
    </source>
</evidence>
<dbReference type="Proteomes" id="UP000245910">
    <property type="component" value="Chromosome II"/>
</dbReference>
<dbReference type="AlphaFoldDB" id="A0A2L2TMA0"/>
<dbReference type="Pfam" id="PF24883">
    <property type="entry name" value="NPHP3_N"/>
    <property type="match status" value="1"/>
</dbReference>
<reference evidence="5" key="1">
    <citation type="submission" date="2014-10" db="EMBL/GenBank/DDBJ databases">
        <authorList>
            <person name="King R."/>
        </authorList>
    </citation>
    <scope>NUCLEOTIDE SEQUENCE [LARGE SCALE GENOMIC DNA]</scope>
    <source>
        <strain evidence="5">A3/5</strain>
    </source>
</reference>
<dbReference type="EMBL" id="LN649230">
    <property type="protein sequence ID" value="CEI60345.1"/>
    <property type="molecule type" value="Genomic_DNA"/>
</dbReference>
<sequence length="474" mass="53579">MVYFFFKHNGADRRSTRSMLCHIITQIIHSDDTMMRFACDKCSPLDYLHTSFLKGLASDCLLFQRDHIIVLDGLDEAQDNEPESVLKWCLYDLLQTAMSQGSHVRILICGQEEGRIEPFLSSYPQIRLHTLDPHRKDIEEYCKDRASVISSRFRLPSDDESDLIIKVSKAAKGHVSVCKSRASKPHIDRVEEGVQSRAQRQRVSTRPRLSVSYERIVQRIIHTAGRSAQASAKQILGWLICSERPLRWREIQSRFCIDVDDELCDQEDVRADGCKKLCSSLVDVTNCEMFPGAESEQTLTMIHETASKYLIYTNTVDVMQEHIAMSLFCCRYLGSKPFFSIETDELREVVESGYFGFMDYAASSYEPHIKKANLLLTDAGSDLAVKIKDALSNLEDSYNTIIPHDAADMDALAGSSEETNKVLVQAIQDKVLIYERRFTPTGIICPRTQVSKNSKARKGTSVLSFIATSSVLAT</sequence>
<dbReference type="InterPro" id="IPR056884">
    <property type="entry name" value="NPHP3-like_N"/>
</dbReference>
<dbReference type="InterPro" id="IPR054471">
    <property type="entry name" value="GPIID_WHD"/>
</dbReference>
<dbReference type="PANTHER" id="PTHR10039">
    <property type="entry name" value="AMELOGENIN"/>
    <property type="match status" value="1"/>
</dbReference>
<evidence type="ECO:0000259" key="3">
    <source>
        <dbReference type="Pfam" id="PF24883"/>
    </source>
</evidence>
<keyword evidence="5" id="KW-1185">Reference proteome</keyword>
<proteinExistence type="predicted"/>
<accession>A0A2L2TMA0</accession>
<dbReference type="STRING" id="56646.A0A2L2TMA0"/>